<evidence type="ECO:0000256" key="1">
    <source>
        <dbReference type="SAM" id="Phobius"/>
    </source>
</evidence>
<name>A0ABV6Z0T4_UNCC1</name>
<organism evidence="2 3">
    <name type="scientific">candidate division CSSED10-310 bacterium</name>
    <dbReference type="NCBI Taxonomy" id="2855610"/>
    <lineage>
        <taxon>Bacteria</taxon>
        <taxon>Bacteria division CSSED10-310</taxon>
    </lineage>
</organism>
<sequence>MTLLTLTERKNDRRQPERTITILLQLVSVGQSNVENRNRVVVRVHCLVGLFFQTILDILRWFICFFFSF</sequence>
<keyword evidence="1" id="KW-0472">Membrane</keyword>
<dbReference type="Proteomes" id="UP001594351">
    <property type="component" value="Unassembled WGS sequence"/>
</dbReference>
<feature type="non-terminal residue" evidence="2">
    <location>
        <position position="69"/>
    </location>
</feature>
<keyword evidence="1" id="KW-1133">Transmembrane helix</keyword>
<evidence type="ECO:0000313" key="3">
    <source>
        <dbReference type="Proteomes" id="UP001594351"/>
    </source>
</evidence>
<feature type="transmembrane region" description="Helical" evidence="1">
    <location>
        <begin position="46"/>
        <end position="68"/>
    </location>
</feature>
<comment type="caution">
    <text evidence="2">The sequence shown here is derived from an EMBL/GenBank/DDBJ whole genome shotgun (WGS) entry which is preliminary data.</text>
</comment>
<evidence type="ECO:0000313" key="2">
    <source>
        <dbReference type="EMBL" id="MFC1852068.1"/>
    </source>
</evidence>
<reference evidence="2 3" key="1">
    <citation type="submission" date="2024-09" db="EMBL/GenBank/DDBJ databases">
        <title>Laminarin stimulates single cell rates of sulfate reduction while oxygen inhibits transcriptomic activity in coastal marine sediment.</title>
        <authorList>
            <person name="Lindsay M."/>
            <person name="Orcutt B."/>
            <person name="Emerson D."/>
            <person name="Stepanauskas R."/>
            <person name="D'Angelo T."/>
        </authorList>
    </citation>
    <scope>NUCLEOTIDE SEQUENCE [LARGE SCALE GENOMIC DNA]</scope>
    <source>
        <strain evidence="2">SAG AM-311-K15</strain>
    </source>
</reference>
<keyword evidence="1" id="KW-0812">Transmembrane</keyword>
<gene>
    <name evidence="2" type="ORF">ACFL27_17885</name>
</gene>
<protein>
    <submittedName>
        <fullName evidence="2">Uncharacterized protein</fullName>
    </submittedName>
</protein>
<keyword evidence="3" id="KW-1185">Reference proteome</keyword>
<proteinExistence type="predicted"/>
<dbReference type="EMBL" id="JBHPBY010000262">
    <property type="protein sequence ID" value="MFC1852068.1"/>
    <property type="molecule type" value="Genomic_DNA"/>
</dbReference>
<accession>A0ABV6Z0T4</accession>